<evidence type="ECO:0000313" key="3">
    <source>
        <dbReference type="EMBL" id="KYP31901.1"/>
    </source>
</evidence>
<name>A0A151QNM8_CAJCA</name>
<feature type="compositionally biased region" description="Basic residues" evidence="1">
    <location>
        <begin position="231"/>
        <end position="240"/>
    </location>
</feature>
<dbReference type="AlphaFoldDB" id="A0A151QNM8"/>
<dbReference type="GO" id="GO:0010073">
    <property type="term" value="P:meristem maintenance"/>
    <property type="evidence" value="ECO:0007669"/>
    <property type="project" value="InterPro"/>
</dbReference>
<dbReference type="Proteomes" id="UP000075243">
    <property type="component" value="Unassembled WGS sequence"/>
</dbReference>
<dbReference type="InterPro" id="IPR044824">
    <property type="entry name" value="MAIN-like"/>
</dbReference>
<dbReference type="EMBL" id="KQ485582">
    <property type="protein sequence ID" value="KYP31901.1"/>
    <property type="molecule type" value="Genomic_DNA"/>
</dbReference>
<feature type="domain" description="Aminotransferase-like plant mobile" evidence="2">
    <location>
        <begin position="8"/>
        <end position="101"/>
    </location>
</feature>
<keyword evidence="4" id="KW-1185">Reference proteome</keyword>
<dbReference type="OMA" id="HENTHHA"/>
<dbReference type="PANTHER" id="PTHR46033:SF8">
    <property type="entry name" value="PROTEIN MAINTENANCE OF MERISTEMS-LIKE"/>
    <property type="match status" value="1"/>
</dbReference>
<dbReference type="PANTHER" id="PTHR46033">
    <property type="entry name" value="PROTEIN MAIN-LIKE 2"/>
    <property type="match status" value="1"/>
</dbReference>
<protein>
    <submittedName>
        <fullName evidence="3">Serine/threonine protein phosphatase 7 long form isogeny</fullName>
    </submittedName>
</protein>
<evidence type="ECO:0000256" key="1">
    <source>
        <dbReference type="SAM" id="MobiDB-lite"/>
    </source>
</evidence>
<feature type="region of interest" description="Disordered" evidence="1">
    <location>
        <begin position="197"/>
        <end position="249"/>
    </location>
</feature>
<dbReference type="InterPro" id="IPR019557">
    <property type="entry name" value="AminoTfrase-like_pln_mobile"/>
</dbReference>
<gene>
    <name evidence="3" type="ORF">KK1_047551</name>
</gene>
<evidence type="ECO:0000259" key="2">
    <source>
        <dbReference type="Pfam" id="PF10536"/>
    </source>
</evidence>
<dbReference type="Pfam" id="PF10536">
    <property type="entry name" value="PMD"/>
    <property type="match status" value="1"/>
</dbReference>
<sequence length="249" mass="29332">MQAYRDALLWTSCTSIICFAIVEWHQSDRVKLQFRLFQDVPSPPNNLDNLHNIDMRGRQDENWVTRHAQWIDIWNNRREHTLMGHPMQGPLFHTREYMEWYMANSIYFLSVPRLLQDPRTHQQRRTSTTFETGRTSMRSHEETGQHVSNPQYVTPEQNIIDRRHSFATTSEDFFTNLFGVDFRTPSSAQSYMQSLYRPQFGNEPGSSSAPFQHPVVDDEANPSEQQPPRRNPGRNRRRPRCGTGHHYGD</sequence>
<feature type="region of interest" description="Disordered" evidence="1">
    <location>
        <begin position="119"/>
        <end position="149"/>
    </location>
</feature>
<feature type="compositionally biased region" description="Polar residues" evidence="1">
    <location>
        <begin position="125"/>
        <end position="136"/>
    </location>
</feature>
<reference evidence="3" key="1">
    <citation type="journal article" date="2012" name="Nat. Biotechnol.">
        <title>Draft genome sequence of pigeonpea (Cajanus cajan), an orphan legume crop of resource-poor farmers.</title>
        <authorList>
            <person name="Varshney R.K."/>
            <person name="Chen W."/>
            <person name="Li Y."/>
            <person name="Bharti A.K."/>
            <person name="Saxena R.K."/>
            <person name="Schlueter J.A."/>
            <person name="Donoghue M.T."/>
            <person name="Azam S."/>
            <person name="Fan G."/>
            <person name="Whaley A.M."/>
            <person name="Farmer A.D."/>
            <person name="Sheridan J."/>
            <person name="Iwata A."/>
            <person name="Tuteja R."/>
            <person name="Penmetsa R.V."/>
            <person name="Wu W."/>
            <person name="Upadhyaya H.D."/>
            <person name="Yang S.P."/>
            <person name="Shah T."/>
            <person name="Saxena K.B."/>
            <person name="Michael T."/>
            <person name="McCombie W.R."/>
            <person name="Yang B."/>
            <person name="Zhang G."/>
            <person name="Yang H."/>
            <person name="Wang J."/>
            <person name="Spillane C."/>
            <person name="Cook D.R."/>
            <person name="May G.D."/>
            <person name="Xu X."/>
            <person name="Jackson S.A."/>
        </authorList>
    </citation>
    <scope>NUCLEOTIDE SEQUENCE [LARGE SCALE GENOMIC DNA]</scope>
</reference>
<dbReference type="OrthoDB" id="1435547at2759"/>
<accession>A0A151QNM8</accession>
<organism evidence="3 4">
    <name type="scientific">Cajanus cajan</name>
    <name type="common">Pigeon pea</name>
    <name type="synonym">Cajanus indicus</name>
    <dbReference type="NCBI Taxonomy" id="3821"/>
    <lineage>
        <taxon>Eukaryota</taxon>
        <taxon>Viridiplantae</taxon>
        <taxon>Streptophyta</taxon>
        <taxon>Embryophyta</taxon>
        <taxon>Tracheophyta</taxon>
        <taxon>Spermatophyta</taxon>
        <taxon>Magnoliopsida</taxon>
        <taxon>eudicotyledons</taxon>
        <taxon>Gunneridae</taxon>
        <taxon>Pentapetalae</taxon>
        <taxon>rosids</taxon>
        <taxon>fabids</taxon>
        <taxon>Fabales</taxon>
        <taxon>Fabaceae</taxon>
        <taxon>Papilionoideae</taxon>
        <taxon>50 kb inversion clade</taxon>
        <taxon>NPAAA clade</taxon>
        <taxon>indigoferoid/millettioid clade</taxon>
        <taxon>Phaseoleae</taxon>
        <taxon>Cajanus</taxon>
    </lineage>
</organism>
<proteinExistence type="predicted"/>
<evidence type="ECO:0000313" key="4">
    <source>
        <dbReference type="Proteomes" id="UP000075243"/>
    </source>
</evidence>
<dbReference type="Gramene" id="C.cajan_45841.t">
    <property type="protein sequence ID" value="C.cajan_45841.t.cds1"/>
    <property type="gene ID" value="C.cajan_45841"/>
</dbReference>